<accession>A0A210QQX5</accession>
<evidence type="ECO:0000313" key="2">
    <source>
        <dbReference type="EMBL" id="OWF51108.1"/>
    </source>
</evidence>
<keyword evidence="1" id="KW-0732">Signal</keyword>
<keyword evidence="3" id="KW-1185">Reference proteome</keyword>
<dbReference type="PANTHER" id="PTHR24024">
    <property type="entry name" value="PULMONARY SURFACTANT-ASSOCIATED PROTEIN A"/>
    <property type="match status" value="1"/>
</dbReference>
<feature type="chain" id="PRO_5012442592" description="Short-chain collagen C4" evidence="1">
    <location>
        <begin position="25"/>
        <end position="267"/>
    </location>
</feature>
<name>A0A210QQX5_MIZYE</name>
<proteinExistence type="predicted"/>
<feature type="signal peptide" evidence="1">
    <location>
        <begin position="1"/>
        <end position="24"/>
    </location>
</feature>
<comment type="caution">
    <text evidence="2">The sequence shown here is derived from an EMBL/GenBank/DDBJ whole genome shotgun (WGS) entry which is preliminary data.</text>
</comment>
<evidence type="ECO:0000256" key="1">
    <source>
        <dbReference type="SAM" id="SignalP"/>
    </source>
</evidence>
<gene>
    <name evidence="2" type="ORF">KP79_PYT16627</name>
</gene>
<dbReference type="PANTHER" id="PTHR24024:SF18">
    <property type="entry name" value="SHORT-CHAIN COLLAGEN C4-LIKE"/>
    <property type="match status" value="1"/>
</dbReference>
<evidence type="ECO:0000313" key="3">
    <source>
        <dbReference type="Proteomes" id="UP000242188"/>
    </source>
</evidence>
<evidence type="ECO:0008006" key="4">
    <source>
        <dbReference type="Google" id="ProtNLM"/>
    </source>
</evidence>
<dbReference type="GO" id="GO:0005615">
    <property type="term" value="C:extracellular space"/>
    <property type="evidence" value="ECO:0007669"/>
    <property type="project" value="TreeGrafter"/>
</dbReference>
<dbReference type="AlphaFoldDB" id="A0A210QQX5"/>
<reference evidence="2 3" key="1">
    <citation type="journal article" date="2017" name="Nat. Ecol. Evol.">
        <title>Scallop genome provides insights into evolution of bilaterian karyotype and development.</title>
        <authorList>
            <person name="Wang S."/>
            <person name="Zhang J."/>
            <person name="Jiao W."/>
            <person name="Li J."/>
            <person name="Xun X."/>
            <person name="Sun Y."/>
            <person name="Guo X."/>
            <person name="Huan P."/>
            <person name="Dong B."/>
            <person name="Zhang L."/>
            <person name="Hu X."/>
            <person name="Sun X."/>
            <person name="Wang J."/>
            <person name="Zhao C."/>
            <person name="Wang Y."/>
            <person name="Wang D."/>
            <person name="Huang X."/>
            <person name="Wang R."/>
            <person name="Lv J."/>
            <person name="Li Y."/>
            <person name="Zhang Z."/>
            <person name="Liu B."/>
            <person name="Lu W."/>
            <person name="Hui Y."/>
            <person name="Liang J."/>
            <person name="Zhou Z."/>
            <person name="Hou R."/>
            <person name="Li X."/>
            <person name="Liu Y."/>
            <person name="Li H."/>
            <person name="Ning X."/>
            <person name="Lin Y."/>
            <person name="Zhao L."/>
            <person name="Xing Q."/>
            <person name="Dou J."/>
            <person name="Li Y."/>
            <person name="Mao J."/>
            <person name="Guo H."/>
            <person name="Dou H."/>
            <person name="Li T."/>
            <person name="Mu C."/>
            <person name="Jiang W."/>
            <person name="Fu Q."/>
            <person name="Fu X."/>
            <person name="Miao Y."/>
            <person name="Liu J."/>
            <person name="Yu Q."/>
            <person name="Li R."/>
            <person name="Liao H."/>
            <person name="Li X."/>
            <person name="Kong Y."/>
            <person name="Jiang Z."/>
            <person name="Chourrout D."/>
            <person name="Li R."/>
            <person name="Bao Z."/>
        </authorList>
    </citation>
    <scope>NUCLEOTIDE SEQUENCE [LARGE SCALE GENOMIC DNA]</scope>
    <source>
        <strain evidence="2 3">PY_sf001</strain>
    </source>
</reference>
<dbReference type="EMBL" id="NEDP02002351">
    <property type="protein sequence ID" value="OWF51108.1"/>
    <property type="molecule type" value="Genomic_DNA"/>
</dbReference>
<protein>
    <recommendedName>
        <fullName evidence="4">Short-chain collagen C4</fullName>
    </recommendedName>
</protein>
<dbReference type="OrthoDB" id="6086925at2759"/>
<organism evidence="2 3">
    <name type="scientific">Mizuhopecten yessoensis</name>
    <name type="common">Japanese scallop</name>
    <name type="synonym">Patinopecten yessoensis</name>
    <dbReference type="NCBI Taxonomy" id="6573"/>
    <lineage>
        <taxon>Eukaryota</taxon>
        <taxon>Metazoa</taxon>
        <taxon>Spiralia</taxon>
        <taxon>Lophotrochozoa</taxon>
        <taxon>Mollusca</taxon>
        <taxon>Bivalvia</taxon>
        <taxon>Autobranchia</taxon>
        <taxon>Pteriomorphia</taxon>
        <taxon>Pectinida</taxon>
        <taxon>Pectinoidea</taxon>
        <taxon>Pectinidae</taxon>
        <taxon>Mizuhopecten</taxon>
    </lineage>
</organism>
<dbReference type="Proteomes" id="UP000242188">
    <property type="component" value="Unassembled WGS sequence"/>
</dbReference>
<sequence length="267" mass="29839">MVSVNVLVCLMVVISFVLFCYVNCSEDAHKRIIMNDPSFFQDQMTHLQAELQTLHTTVQTQSSKLLTLQNTDQTQTSELQTQTSELQTLRVTVQTQNAELQTQTRYAGGSWFDHLGAAANYVCLPRDPVWGPYKNMPYTDYTALMYGAKYNADNKATPFGLNSRNEEVPCAVCRSTSFVSSVMIPARTTCYSGWTKGYSGSMVAGYYGHKAASEYVCVDEHAQPLDGRADTDDDGKLFFFSTRAQCGSLRCPPYEQNKYLSCVVCVK</sequence>
<dbReference type="InterPro" id="IPR051077">
    <property type="entry name" value="Ca-dependent_lectin"/>
</dbReference>